<name>A0A022RN41_ERYGU</name>
<dbReference type="Proteomes" id="UP000030748">
    <property type="component" value="Unassembled WGS sequence"/>
</dbReference>
<organism evidence="1 2">
    <name type="scientific">Erythranthe guttata</name>
    <name type="common">Yellow monkey flower</name>
    <name type="synonym">Mimulus guttatus</name>
    <dbReference type="NCBI Taxonomy" id="4155"/>
    <lineage>
        <taxon>Eukaryota</taxon>
        <taxon>Viridiplantae</taxon>
        <taxon>Streptophyta</taxon>
        <taxon>Embryophyta</taxon>
        <taxon>Tracheophyta</taxon>
        <taxon>Spermatophyta</taxon>
        <taxon>Magnoliopsida</taxon>
        <taxon>eudicotyledons</taxon>
        <taxon>Gunneridae</taxon>
        <taxon>Pentapetalae</taxon>
        <taxon>asterids</taxon>
        <taxon>lamiids</taxon>
        <taxon>Lamiales</taxon>
        <taxon>Phrymaceae</taxon>
        <taxon>Erythranthe</taxon>
    </lineage>
</organism>
<evidence type="ECO:0000313" key="2">
    <source>
        <dbReference type="Proteomes" id="UP000030748"/>
    </source>
</evidence>
<dbReference type="EMBL" id="KI630323">
    <property type="protein sequence ID" value="EYU41391.1"/>
    <property type="molecule type" value="Genomic_DNA"/>
</dbReference>
<protein>
    <submittedName>
        <fullName evidence="1">Uncharacterized protein</fullName>
    </submittedName>
</protein>
<gene>
    <name evidence="1" type="ORF">MIMGU_mgv1a016515mg</name>
</gene>
<dbReference type="AlphaFoldDB" id="A0A022RN41"/>
<proteinExistence type="predicted"/>
<accession>A0A022RN41</accession>
<keyword evidence="2" id="KW-1185">Reference proteome</keyword>
<evidence type="ECO:0000313" key="1">
    <source>
        <dbReference type="EMBL" id="EYU41391.1"/>
    </source>
</evidence>
<sequence length="118" mass="13131">MGTNKKLVLEGSTYFNVVYKWPESDAEFMKSLISGGCDSIGKGGGDYCGVGGCGRDRKSAADNYTFSREEDYTYDWLGYPKYKRKRRSDGGCRSNKSFNSVLRQMLSCGSVKINDVVD</sequence>
<reference evidence="1 2" key="1">
    <citation type="journal article" date="2013" name="Proc. Natl. Acad. Sci. U.S.A.">
        <title>Fine-scale variation in meiotic recombination in Mimulus inferred from population shotgun sequencing.</title>
        <authorList>
            <person name="Hellsten U."/>
            <person name="Wright K.M."/>
            <person name="Jenkins J."/>
            <person name="Shu S."/>
            <person name="Yuan Y."/>
            <person name="Wessler S.R."/>
            <person name="Schmutz J."/>
            <person name="Willis J.H."/>
            <person name="Rokhsar D.S."/>
        </authorList>
    </citation>
    <scope>NUCLEOTIDE SEQUENCE [LARGE SCALE GENOMIC DNA]</scope>
    <source>
        <strain evidence="2">cv. DUN x IM62</strain>
    </source>
</reference>